<evidence type="ECO:0000256" key="2">
    <source>
        <dbReference type="ARBA" id="ARBA00023186"/>
    </source>
</evidence>
<feature type="compositionally biased region" description="Basic and acidic residues" evidence="4">
    <location>
        <begin position="141"/>
        <end position="151"/>
    </location>
</feature>
<evidence type="ECO:0000256" key="3">
    <source>
        <dbReference type="ARBA" id="ARBA00023242"/>
    </source>
</evidence>
<feature type="compositionally biased region" description="Low complexity" evidence="4">
    <location>
        <begin position="468"/>
        <end position="478"/>
    </location>
</feature>
<dbReference type="InterPro" id="IPR019098">
    <property type="entry name" value="Histone_chaperone_domain_CHZ"/>
</dbReference>
<reference evidence="6" key="3">
    <citation type="submission" date="2025-09" db="UniProtKB">
        <authorList>
            <consortium name="Ensembl"/>
        </authorList>
    </citation>
    <scope>IDENTIFICATION</scope>
</reference>
<evidence type="ECO:0000256" key="1">
    <source>
        <dbReference type="ARBA" id="ARBA00004123"/>
    </source>
</evidence>
<feature type="compositionally biased region" description="Acidic residues" evidence="4">
    <location>
        <begin position="442"/>
        <end position="452"/>
    </location>
</feature>
<keyword evidence="3" id="KW-0539">Nucleus</keyword>
<keyword evidence="2" id="KW-0143">Chaperone</keyword>
<evidence type="ECO:0000256" key="4">
    <source>
        <dbReference type="SAM" id="MobiDB-lite"/>
    </source>
</evidence>
<feature type="compositionally biased region" description="Acidic residues" evidence="4">
    <location>
        <begin position="193"/>
        <end position="203"/>
    </location>
</feature>
<feature type="compositionally biased region" description="Acidic residues" evidence="4">
    <location>
        <begin position="64"/>
        <end position="73"/>
    </location>
</feature>
<keyword evidence="7" id="KW-1185">Reference proteome</keyword>
<feature type="compositionally biased region" description="Basic and acidic residues" evidence="4">
    <location>
        <begin position="378"/>
        <end position="396"/>
    </location>
</feature>
<organism evidence="6 7">
    <name type="scientific">Vombatus ursinus</name>
    <name type="common">Common wombat</name>
    <dbReference type="NCBI Taxonomy" id="29139"/>
    <lineage>
        <taxon>Eukaryota</taxon>
        <taxon>Metazoa</taxon>
        <taxon>Chordata</taxon>
        <taxon>Craniata</taxon>
        <taxon>Vertebrata</taxon>
        <taxon>Euteleostomi</taxon>
        <taxon>Mammalia</taxon>
        <taxon>Metatheria</taxon>
        <taxon>Diprotodontia</taxon>
        <taxon>Vombatidae</taxon>
        <taxon>Vombatus</taxon>
    </lineage>
</organism>
<feature type="compositionally biased region" description="Basic and acidic residues" evidence="4">
    <location>
        <begin position="593"/>
        <end position="608"/>
    </location>
</feature>
<dbReference type="GeneTree" id="ENSGT00390000014062"/>
<dbReference type="OrthoDB" id="552755at2759"/>
<dbReference type="InterPro" id="IPR037647">
    <property type="entry name" value="HIRIP3"/>
</dbReference>
<dbReference type="CTD" id="8479"/>
<evidence type="ECO:0000313" key="7">
    <source>
        <dbReference type="Proteomes" id="UP000314987"/>
    </source>
</evidence>
<feature type="compositionally biased region" description="Basic and acidic residues" evidence="4">
    <location>
        <begin position="214"/>
        <end position="228"/>
    </location>
</feature>
<dbReference type="PANTHER" id="PTHR15410">
    <property type="entry name" value="HIRA-INTERACTING PROTEIN 3"/>
    <property type="match status" value="1"/>
</dbReference>
<feature type="domain" description="Histone chaperone" evidence="5">
    <location>
        <begin position="554"/>
        <end position="590"/>
    </location>
</feature>
<dbReference type="Ensembl" id="ENSVURT00010013060.1">
    <property type="protein sequence ID" value="ENSVURP00010011502.1"/>
    <property type="gene ID" value="ENSVURG00010008886.1"/>
</dbReference>
<dbReference type="SMART" id="SM01082">
    <property type="entry name" value="CHZ"/>
    <property type="match status" value="1"/>
</dbReference>
<protein>
    <recommendedName>
        <fullName evidence="5">Histone chaperone domain-containing protein</fullName>
    </recommendedName>
</protein>
<feature type="compositionally biased region" description="Basic and acidic residues" evidence="4">
    <location>
        <begin position="281"/>
        <end position="310"/>
    </location>
</feature>
<accession>A0A4X2KQS8</accession>
<gene>
    <name evidence="6" type="primary">HIRIP3</name>
</gene>
<feature type="region of interest" description="Disordered" evidence="4">
    <location>
        <begin position="63"/>
        <end position="496"/>
    </location>
</feature>
<sequence>MAREREMQDFIRSLFRGRPDLSVLTHSIVRQKYLAHVGLDHLEPEDKRKLKRLVEEELLKMQVEGDEEEEELLSGDQDRVKRPLSPITASRTSQVKRRRKPCINSETEHSSDDSGLDPQPESPPSSPRSLAGNGITTKDCCSSEKGMKEPEDILTPSRKMTTRENEDPEEGSEKEEEEECRGFVKKKGVKEVLEEESESSSEEEACHKQKGRVGKKESTKPGNEEQKVNPRMKGVRKAMQVTDSDQTDSEEGEGVTPQKKRPKPPEEMKEHSARKRVVGKSVKEESSEDDEKKDLARKREPKPVTEENARFKGSFGKKGMRRLVKDNSTSSDEEEEESNEDCKDQKIRGGKQGGKQTKIPRGGKRSLKQSESSEEEDGDKKGKGNSGKKGEKKAVEDESEDSSEAEEKGRKKARSEDSEEESGMDDSNKSCSRKKGAKNVENESETNEDEEERTGRTKKKEAKKGHVPPSSTSSQDSSPEAKSGKGSRRGEDHPAVVRLKRYIRACGAHRNYKRLLGSCRSHQERLRVLKAELQDLGLEGNPSLEKCRAVKERREEAAEMASLDVSNIISSSGRSRRRNAWNPRGEVGLAQEELYHRRALDSDGDEPRAQPPPTDWSNLRGIISSDGESD</sequence>
<comment type="subcellular location">
    <subcellularLocation>
        <location evidence="1">Nucleus</location>
    </subcellularLocation>
</comment>
<dbReference type="OMA" id="NEMQEFT"/>
<dbReference type="PANTHER" id="PTHR15410:SF2">
    <property type="entry name" value="HIRA-INTERACTING PROTEIN 3"/>
    <property type="match status" value="1"/>
</dbReference>
<dbReference type="RefSeq" id="XP_027719022.1">
    <property type="nucleotide sequence ID" value="XM_027863221.1"/>
</dbReference>
<reference evidence="7" key="1">
    <citation type="submission" date="2018-12" db="EMBL/GenBank/DDBJ databases">
        <authorList>
            <person name="Yazar S."/>
        </authorList>
    </citation>
    <scope>NUCLEOTIDE SEQUENCE [LARGE SCALE GENOMIC DNA]</scope>
</reference>
<dbReference type="GeneID" id="114043950"/>
<reference evidence="6" key="2">
    <citation type="submission" date="2025-08" db="UniProtKB">
        <authorList>
            <consortium name="Ensembl"/>
        </authorList>
    </citation>
    <scope>IDENTIFICATION</scope>
</reference>
<feature type="compositionally biased region" description="Acidic residues" evidence="4">
    <location>
        <begin position="166"/>
        <end position="179"/>
    </location>
</feature>
<dbReference type="AlphaFoldDB" id="A0A4X2KQS8"/>
<dbReference type="Proteomes" id="UP000314987">
    <property type="component" value="Unassembled WGS sequence"/>
</dbReference>
<dbReference type="Pfam" id="PF09649">
    <property type="entry name" value="CHZ"/>
    <property type="match status" value="1"/>
</dbReference>
<proteinExistence type="predicted"/>
<dbReference type="GO" id="GO:0005634">
    <property type="term" value="C:nucleus"/>
    <property type="evidence" value="ECO:0007669"/>
    <property type="project" value="UniProtKB-SubCell"/>
</dbReference>
<feature type="region of interest" description="Disordered" evidence="4">
    <location>
        <begin position="592"/>
        <end position="630"/>
    </location>
</feature>
<name>A0A4X2KQS8_VOMUR</name>
<feature type="compositionally biased region" description="Basic residues" evidence="4">
    <location>
        <begin position="456"/>
        <end position="466"/>
    </location>
</feature>
<evidence type="ECO:0000313" key="6">
    <source>
        <dbReference type="Ensembl" id="ENSVURP00010011502.1"/>
    </source>
</evidence>
<evidence type="ECO:0000259" key="5">
    <source>
        <dbReference type="SMART" id="SM01082"/>
    </source>
</evidence>